<keyword evidence="3" id="KW-0813">Transport</keyword>
<evidence type="ECO:0000256" key="8">
    <source>
        <dbReference type="ARBA" id="ARBA00023114"/>
    </source>
</evidence>
<comment type="subcellular location">
    <subcellularLocation>
        <location evidence="1">Cell outer membrane</location>
        <topology evidence="1">Multi-pass membrane protein</topology>
    </subcellularLocation>
</comment>
<keyword evidence="8" id="KW-0626">Porin</keyword>
<evidence type="ECO:0000313" key="13">
    <source>
        <dbReference type="EMBL" id="AGX87596.1"/>
    </source>
</evidence>
<dbReference type="InterPro" id="IPR023614">
    <property type="entry name" value="Porin_dom_sf"/>
</dbReference>
<dbReference type="AlphaFoldDB" id="U5N7R8"/>
<dbReference type="OrthoDB" id="6975458at2"/>
<name>U5N7R8_9BURK</name>
<accession>U5N7R8</accession>
<proteinExistence type="predicted"/>
<dbReference type="InterPro" id="IPR050298">
    <property type="entry name" value="Gram-neg_bact_OMP"/>
</dbReference>
<evidence type="ECO:0000256" key="1">
    <source>
        <dbReference type="ARBA" id="ARBA00004571"/>
    </source>
</evidence>
<dbReference type="GO" id="GO:0046930">
    <property type="term" value="C:pore complex"/>
    <property type="evidence" value="ECO:0007669"/>
    <property type="project" value="UniProtKB-KW"/>
</dbReference>
<reference evidence="13 14" key="1">
    <citation type="journal article" date="2013" name="Genome Biol.">
        <title>Genomic analysis reveals key aspects of prokaryotic symbiosis in the phototrophic consortium "Chlorochromatium aggregatum".</title>
        <authorList>
            <person name="Liu Z."/>
            <person name="Muller J."/>
            <person name="Li T."/>
            <person name="Alvey R.M."/>
            <person name="Vogl K."/>
            <person name="Frigaard N.U."/>
            <person name="Rockwell N.C."/>
            <person name="Boyd E.S."/>
            <person name="Tomsho L.P."/>
            <person name="Schuster S.C."/>
            <person name="Henke P."/>
            <person name="Rohde M."/>
            <person name="Overmann J."/>
            <person name="Bryant D.A."/>
        </authorList>
    </citation>
    <scope>NUCLEOTIDE SEQUENCE [LARGE SCALE GENOMIC DNA]</scope>
    <source>
        <strain evidence="13">CR</strain>
    </source>
</reference>
<feature type="domain" description="Porin" evidence="12">
    <location>
        <begin position="7"/>
        <end position="331"/>
    </location>
</feature>
<evidence type="ECO:0000256" key="10">
    <source>
        <dbReference type="ARBA" id="ARBA00023237"/>
    </source>
</evidence>
<keyword evidence="9" id="KW-0472">Membrane</keyword>
<dbReference type="PANTHER" id="PTHR34501:SF9">
    <property type="entry name" value="MAJOR OUTER MEMBRANE PROTEIN P.IA"/>
    <property type="match status" value="1"/>
</dbReference>
<keyword evidence="5" id="KW-0812">Transmembrane</keyword>
<sequence>MKSTLVALAALAASGAVLAESSVTLYGIVDTYLASEKVETRNANRVTSVTNTKLNSGGVNTSRWGLKGVEDLGDGMKALFDLQQGYDLDTGAAKDAKDAFQRQAWVGASCGFGTIRLGYTTTPFDDVSGLQNAMFDAVFSPQQKIFRSTKYKARPDNTIFYQSPTLGGFSGAYSYSLHEDTNAANKGMRVTGLNLTYSDGPISIAFAAQNEREQGKADSASFMRLGGAYNFGFLTAKATYGRLNDAQWDSAAKAVKAALGNETTEWQIGVDVPVSAALVVSASYAKSDENTLIRNGQYVAGGNNSSGRTGYGLGAKYTLSKRTFLYGGLESHTDEVLGQLDVTDTTLAAGMQHRF</sequence>
<evidence type="ECO:0000313" key="14">
    <source>
        <dbReference type="Proteomes" id="UP000017184"/>
    </source>
</evidence>
<gene>
    <name evidence="13" type="ORF">Cenrod_1510</name>
</gene>
<comment type="subunit">
    <text evidence="2">Homotrimer.</text>
</comment>
<dbReference type="PRINTS" id="PR00184">
    <property type="entry name" value="NEISSPPORIN"/>
</dbReference>
<keyword evidence="6 11" id="KW-0732">Signal</keyword>
<dbReference type="GO" id="GO:0009279">
    <property type="term" value="C:cell outer membrane"/>
    <property type="evidence" value="ECO:0007669"/>
    <property type="project" value="UniProtKB-SubCell"/>
</dbReference>
<dbReference type="InterPro" id="IPR033900">
    <property type="entry name" value="Gram_neg_porin_domain"/>
</dbReference>
<feature type="chain" id="PRO_5004662895" evidence="11">
    <location>
        <begin position="20"/>
        <end position="355"/>
    </location>
</feature>
<dbReference type="Gene3D" id="2.40.160.10">
    <property type="entry name" value="Porin"/>
    <property type="match status" value="1"/>
</dbReference>
<keyword evidence="4" id="KW-1134">Transmembrane beta strand</keyword>
<dbReference type="RefSeq" id="WP_022773246.1">
    <property type="nucleotide sequence ID" value="NC_022576.1"/>
</dbReference>
<dbReference type="eggNOG" id="COG3203">
    <property type="taxonomic scope" value="Bacteria"/>
</dbReference>
<dbReference type="KEGG" id="cbx:Cenrod_1510"/>
<evidence type="ECO:0000256" key="6">
    <source>
        <dbReference type="ARBA" id="ARBA00022729"/>
    </source>
</evidence>
<keyword evidence="7" id="KW-0406">Ion transport</keyword>
<evidence type="ECO:0000256" key="2">
    <source>
        <dbReference type="ARBA" id="ARBA00011233"/>
    </source>
</evidence>
<evidence type="ECO:0000256" key="3">
    <source>
        <dbReference type="ARBA" id="ARBA00022448"/>
    </source>
</evidence>
<evidence type="ECO:0000256" key="7">
    <source>
        <dbReference type="ARBA" id="ARBA00023065"/>
    </source>
</evidence>
<dbReference type="Pfam" id="PF13609">
    <property type="entry name" value="Porin_4"/>
    <property type="match status" value="1"/>
</dbReference>
<keyword evidence="10" id="KW-0998">Cell outer membrane</keyword>
<feature type="signal peptide" evidence="11">
    <location>
        <begin position="1"/>
        <end position="19"/>
    </location>
</feature>
<evidence type="ECO:0000256" key="9">
    <source>
        <dbReference type="ARBA" id="ARBA00023136"/>
    </source>
</evidence>
<dbReference type="EMBL" id="CP004885">
    <property type="protein sequence ID" value="AGX87596.1"/>
    <property type="molecule type" value="Genomic_DNA"/>
</dbReference>
<evidence type="ECO:0000259" key="12">
    <source>
        <dbReference type="Pfam" id="PF13609"/>
    </source>
</evidence>
<protein>
    <submittedName>
        <fullName evidence="13">Outer membrane protein</fullName>
    </submittedName>
</protein>
<dbReference type="HOGENOM" id="CLU_038238_2_0_4"/>
<evidence type="ECO:0000256" key="11">
    <source>
        <dbReference type="SAM" id="SignalP"/>
    </source>
</evidence>
<dbReference type="InterPro" id="IPR002299">
    <property type="entry name" value="Porin_Neis"/>
</dbReference>
<dbReference type="Proteomes" id="UP000017184">
    <property type="component" value="Chromosome"/>
</dbReference>
<keyword evidence="14" id="KW-1185">Reference proteome</keyword>
<dbReference type="STRING" id="946483.Cenrod_1510"/>
<organism evidence="13 14">
    <name type="scientific">Candidatus Symbiobacter mobilis CR</name>
    <dbReference type="NCBI Taxonomy" id="946483"/>
    <lineage>
        <taxon>Bacteria</taxon>
        <taxon>Pseudomonadati</taxon>
        <taxon>Pseudomonadota</taxon>
        <taxon>Betaproteobacteria</taxon>
        <taxon>Burkholderiales</taxon>
        <taxon>Comamonadaceae</taxon>
    </lineage>
</organism>
<evidence type="ECO:0000256" key="4">
    <source>
        <dbReference type="ARBA" id="ARBA00022452"/>
    </source>
</evidence>
<evidence type="ECO:0000256" key="5">
    <source>
        <dbReference type="ARBA" id="ARBA00022692"/>
    </source>
</evidence>
<dbReference type="CDD" id="cd00342">
    <property type="entry name" value="gram_neg_porins"/>
    <property type="match status" value="1"/>
</dbReference>
<dbReference type="SUPFAM" id="SSF56935">
    <property type="entry name" value="Porins"/>
    <property type="match status" value="1"/>
</dbReference>
<dbReference type="GO" id="GO:0006811">
    <property type="term" value="P:monoatomic ion transport"/>
    <property type="evidence" value="ECO:0007669"/>
    <property type="project" value="UniProtKB-KW"/>
</dbReference>
<dbReference type="PANTHER" id="PTHR34501">
    <property type="entry name" value="PROTEIN YDDL-RELATED"/>
    <property type="match status" value="1"/>
</dbReference>
<dbReference type="GO" id="GO:0015288">
    <property type="term" value="F:porin activity"/>
    <property type="evidence" value="ECO:0007669"/>
    <property type="project" value="UniProtKB-KW"/>
</dbReference>